<reference evidence="1 2" key="1">
    <citation type="submission" date="2021-06" db="EMBL/GenBank/DDBJ databases">
        <authorList>
            <person name="Palmer J.M."/>
        </authorList>
    </citation>
    <scope>NUCLEOTIDE SEQUENCE [LARGE SCALE GENOMIC DNA]</scope>
    <source>
        <strain evidence="1 2">CL_MEX2019</strain>
        <tissue evidence="1">Muscle</tissue>
    </source>
</reference>
<evidence type="ECO:0000313" key="2">
    <source>
        <dbReference type="Proteomes" id="UP001352852"/>
    </source>
</evidence>
<comment type="caution">
    <text evidence="1">The sequence shown here is derived from an EMBL/GenBank/DDBJ whole genome shotgun (WGS) entry which is preliminary data.</text>
</comment>
<name>A0ABU7CM62_9TELE</name>
<organism evidence="1 2">
    <name type="scientific">Characodon lateralis</name>
    <dbReference type="NCBI Taxonomy" id="208331"/>
    <lineage>
        <taxon>Eukaryota</taxon>
        <taxon>Metazoa</taxon>
        <taxon>Chordata</taxon>
        <taxon>Craniata</taxon>
        <taxon>Vertebrata</taxon>
        <taxon>Euteleostomi</taxon>
        <taxon>Actinopterygii</taxon>
        <taxon>Neopterygii</taxon>
        <taxon>Teleostei</taxon>
        <taxon>Neoteleostei</taxon>
        <taxon>Acanthomorphata</taxon>
        <taxon>Ovalentaria</taxon>
        <taxon>Atherinomorphae</taxon>
        <taxon>Cyprinodontiformes</taxon>
        <taxon>Goodeidae</taxon>
        <taxon>Characodon</taxon>
    </lineage>
</organism>
<proteinExistence type="predicted"/>
<keyword evidence="2" id="KW-1185">Reference proteome</keyword>
<gene>
    <name evidence="1" type="ORF">CHARACLAT_009377</name>
</gene>
<sequence length="99" mass="10869">MTVPHKETMDIGQSSTVMACSLKLVLVRFCSVRRCEVHLESETSIFIKLVGEGSMKCSKILQTAELTLDLIKHSGPTPADGMAHIATEGRKLHIGPHQR</sequence>
<evidence type="ECO:0000313" key="1">
    <source>
        <dbReference type="EMBL" id="MED6263903.1"/>
    </source>
</evidence>
<dbReference type="EMBL" id="JAHUTJ010000568">
    <property type="protein sequence ID" value="MED6263903.1"/>
    <property type="molecule type" value="Genomic_DNA"/>
</dbReference>
<protein>
    <submittedName>
        <fullName evidence="1">Uncharacterized protein</fullName>
    </submittedName>
</protein>
<accession>A0ABU7CM62</accession>
<dbReference type="Proteomes" id="UP001352852">
    <property type="component" value="Unassembled WGS sequence"/>
</dbReference>